<reference evidence="3" key="1">
    <citation type="journal article" date="2013" name="Nature">
        <title>Draft genome of the wheat A-genome progenitor Triticum urartu.</title>
        <authorList>
            <person name="Ling H.Q."/>
            <person name="Zhao S."/>
            <person name="Liu D."/>
            <person name="Wang J."/>
            <person name="Sun H."/>
            <person name="Zhang C."/>
            <person name="Fan H."/>
            <person name="Li D."/>
            <person name="Dong L."/>
            <person name="Tao Y."/>
            <person name="Gao C."/>
            <person name="Wu H."/>
            <person name="Li Y."/>
            <person name="Cui Y."/>
            <person name="Guo X."/>
            <person name="Zheng S."/>
            <person name="Wang B."/>
            <person name="Yu K."/>
            <person name="Liang Q."/>
            <person name="Yang W."/>
            <person name="Lou X."/>
            <person name="Chen J."/>
            <person name="Feng M."/>
            <person name="Jian J."/>
            <person name="Zhang X."/>
            <person name="Luo G."/>
            <person name="Jiang Y."/>
            <person name="Liu J."/>
            <person name="Wang Z."/>
            <person name="Sha Y."/>
            <person name="Zhang B."/>
            <person name="Wu H."/>
            <person name="Tang D."/>
            <person name="Shen Q."/>
            <person name="Xue P."/>
            <person name="Zou S."/>
            <person name="Wang X."/>
            <person name="Liu X."/>
            <person name="Wang F."/>
            <person name="Yang Y."/>
            <person name="An X."/>
            <person name="Dong Z."/>
            <person name="Zhang K."/>
            <person name="Zhang X."/>
            <person name="Luo M.C."/>
            <person name="Dvorak J."/>
            <person name="Tong Y."/>
            <person name="Wang J."/>
            <person name="Yang H."/>
            <person name="Li Z."/>
            <person name="Wang D."/>
            <person name="Zhang A."/>
            <person name="Wang J."/>
        </authorList>
    </citation>
    <scope>NUCLEOTIDE SEQUENCE</scope>
    <source>
        <strain evidence="3">cv. G1812</strain>
    </source>
</reference>
<reference evidence="2" key="2">
    <citation type="submission" date="2018-03" db="EMBL/GenBank/DDBJ databases">
        <title>The Triticum urartu genome reveals the dynamic nature of wheat genome evolution.</title>
        <authorList>
            <person name="Ling H."/>
            <person name="Ma B."/>
            <person name="Shi X."/>
            <person name="Liu H."/>
            <person name="Dong L."/>
            <person name="Sun H."/>
            <person name="Cao Y."/>
            <person name="Gao Q."/>
            <person name="Zheng S."/>
            <person name="Li Y."/>
            <person name="Yu Y."/>
            <person name="Du H."/>
            <person name="Qi M."/>
            <person name="Li Y."/>
            <person name="Yu H."/>
            <person name="Cui Y."/>
            <person name="Wang N."/>
            <person name="Chen C."/>
            <person name="Wu H."/>
            <person name="Zhao Y."/>
            <person name="Zhang J."/>
            <person name="Li Y."/>
            <person name="Zhou W."/>
            <person name="Zhang B."/>
            <person name="Hu W."/>
            <person name="Eijk M."/>
            <person name="Tang J."/>
            <person name="Witsenboer H."/>
            <person name="Zhao S."/>
            <person name="Li Z."/>
            <person name="Zhang A."/>
            <person name="Wang D."/>
            <person name="Liang C."/>
        </authorList>
    </citation>
    <scope>NUCLEOTIDE SEQUENCE [LARGE SCALE GENOMIC DNA]</scope>
    <source>
        <strain evidence="2">cv. G1812</strain>
    </source>
</reference>
<dbReference type="Proteomes" id="UP000015106">
    <property type="component" value="Chromosome 4"/>
</dbReference>
<sequence length="75" mass="7973">MKRSDSKLAHECICQKSVTGLLIQQFHITKLVYEQFLDPYPSPGRGAAPAAPPPAASSSACLRASSRRSSISASV</sequence>
<organism evidence="2 3">
    <name type="scientific">Triticum urartu</name>
    <name type="common">Red wild einkorn</name>
    <name type="synonym">Crithodium urartu</name>
    <dbReference type="NCBI Taxonomy" id="4572"/>
    <lineage>
        <taxon>Eukaryota</taxon>
        <taxon>Viridiplantae</taxon>
        <taxon>Streptophyta</taxon>
        <taxon>Embryophyta</taxon>
        <taxon>Tracheophyta</taxon>
        <taxon>Spermatophyta</taxon>
        <taxon>Magnoliopsida</taxon>
        <taxon>Liliopsida</taxon>
        <taxon>Poales</taxon>
        <taxon>Poaceae</taxon>
        <taxon>BOP clade</taxon>
        <taxon>Pooideae</taxon>
        <taxon>Triticodae</taxon>
        <taxon>Triticeae</taxon>
        <taxon>Triticinae</taxon>
        <taxon>Triticum</taxon>
    </lineage>
</organism>
<proteinExistence type="predicted"/>
<feature type="compositionally biased region" description="Low complexity" evidence="1">
    <location>
        <begin position="56"/>
        <end position="75"/>
    </location>
</feature>
<dbReference type="Gramene" id="TuG1812G0400003502.01.T01">
    <property type="protein sequence ID" value="TuG1812G0400003502.01.T01.cds454436"/>
    <property type="gene ID" value="TuG1812G0400003502.01"/>
</dbReference>
<reference evidence="2" key="3">
    <citation type="submission" date="2022-06" db="UniProtKB">
        <authorList>
            <consortium name="EnsemblPlants"/>
        </authorList>
    </citation>
    <scope>IDENTIFICATION</scope>
</reference>
<accession>A0A8R7UA73</accession>
<protein>
    <submittedName>
        <fullName evidence="2">Uncharacterized protein</fullName>
    </submittedName>
</protein>
<dbReference type="EnsemblPlants" id="TuG1812G0400003502.01.T01">
    <property type="protein sequence ID" value="TuG1812G0400003502.01.T01.cds454436"/>
    <property type="gene ID" value="TuG1812G0400003502.01"/>
</dbReference>
<name>A0A8R7UA73_TRIUA</name>
<evidence type="ECO:0000256" key="1">
    <source>
        <dbReference type="SAM" id="MobiDB-lite"/>
    </source>
</evidence>
<evidence type="ECO:0000313" key="3">
    <source>
        <dbReference type="Proteomes" id="UP000015106"/>
    </source>
</evidence>
<feature type="region of interest" description="Disordered" evidence="1">
    <location>
        <begin position="43"/>
        <end position="75"/>
    </location>
</feature>
<dbReference type="AlphaFoldDB" id="A0A8R7UA73"/>
<evidence type="ECO:0000313" key="2">
    <source>
        <dbReference type="EnsemblPlants" id="TuG1812G0400003502.01.T01.cds454436"/>
    </source>
</evidence>
<keyword evidence="3" id="KW-1185">Reference proteome</keyword>